<evidence type="ECO:0008006" key="5">
    <source>
        <dbReference type="Google" id="ProtNLM"/>
    </source>
</evidence>
<dbReference type="Gene3D" id="3.80.10.10">
    <property type="entry name" value="Ribonuclease Inhibitor"/>
    <property type="match status" value="4"/>
</dbReference>
<dbReference type="SUPFAM" id="SSF52047">
    <property type="entry name" value="RNI-like"/>
    <property type="match status" value="2"/>
</dbReference>
<dbReference type="Pfam" id="PF25372">
    <property type="entry name" value="DUF7885"/>
    <property type="match status" value="1"/>
</dbReference>
<dbReference type="Pfam" id="PF13516">
    <property type="entry name" value="LRR_6"/>
    <property type="match status" value="1"/>
</dbReference>
<dbReference type="OrthoDB" id="6066220at2759"/>
<dbReference type="InterPro" id="IPR057207">
    <property type="entry name" value="FBXL15_LRR"/>
</dbReference>
<dbReference type="STRING" id="13333.W1PRB8"/>
<reference evidence="4" key="1">
    <citation type="journal article" date="2013" name="Science">
        <title>The Amborella genome and the evolution of flowering plants.</title>
        <authorList>
            <consortium name="Amborella Genome Project"/>
        </authorList>
    </citation>
    <scope>NUCLEOTIDE SEQUENCE [LARGE SCALE GENOMIC DNA]</scope>
</reference>
<dbReference type="Gramene" id="ERN10374">
    <property type="protein sequence ID" value="ERN10374"/>
    <property type="gene ID" value="AMTR_s00026p00111580"/>
</dbReference>
<dbReference type="Pfam" id="PF00646">
    <property type="entry name" value="F-box"/>
    <property type="match status" value="1"/>
</dbReference>
<dbReference type="GO" id="GO:0005737">
    <property type="term" value="C:cytoplasm"/>
    <property type="evidence" value="ECO:0000318"/>
    <property type="project" value="GO_Central"/>
</dbReference>
<dbReference type="EMBL" id="KI392852">
    <property type="protein sequence ID" value="ERN10374.1"/>
    <property type="molecule type" value="Genomic_DNA"/>
</dbReference>
<sequence length="561" mass="62291">MAENWEDLPEECWELVFHHLQSSPRQFESVSVVCRRFLSISNRLRVNFTIREPLPSLSGGLSRLLRRFRDLRRIDLSEFVANPDQVLREISRSGGNKLETLGLFGQKRLPLKGLRKLGKTNKNLRSLQCSRLRVLRDDDLAEIGDCFPFLEELDVSNPEGDGVKDEAIRDLASKLPNLREIDVSGNHLICDGALMALVYFCPRLQKISAFDCNFISDECLLDLALCPSVVSLSVSVCWLTSPHFVDSFLLKAQKLQSLDLSNSAFLKEPLIAIKDLKLPLKNLVLSRCRAFAFHGISSLIQNCPVLEHLNLDGLDFLTDETLSVLSENLQGLTFFSLNSCFKLSNSSFCNLLTKCPNLKELHMEKTRLGLGLFTTNPQAKNLHIRTLKLAWNKNLEDDTLQSISAFCHGLETLDISHCWGITEAGVRSIGNHCPKIRVLILNGCSKVKTLGGSSGFDALEVLDANGSGLTDQGLSQVGSRLVCLGLGSSAGFSESGLKRLVEMSHLLREVDLRGCEVGSEMVAWMVLSRPSLRRVYAPSIHVPSQPLRALLFSHGCFVCNG</sequence>
<dbReference type="HOGENOM" id="CLU_028145_1_1_1"/>
<dbReference type="InterPro" id="IPR001810">
    <property type="entry name" value="F-box_dom"/>
</dbReference>
<name>W1PRB8_AMBTC</name>
<evidence type="ECO:0000259" key="2">
    <source>
        <dbReference type="Pfam" id="PF25372"/>
    </source>
</evidence>
<feature type="domain" description="F-box/LRR-repeat protein 15-like leucin rich repeat" evidence="2">
    <location>
        <begin position="176"/>
        <end position="348"/>
    </location>
</feature>
<dbReference type="eggNOG" id="KOG1947">
    <property type="taxonomic scope" value="Eukaryota"/>
</dbReference>
<dbReference type="OMA" id="IQSCWHV"/>
<evidence type="ECO:0000313" key="3">
    <source>
        <dbReference type="EMBL" id="ERN10374.1"/>
    </source>
</evidence>
<feature type="domain" description="F-box" evidence="1">
    <location>
        <begin position="5"/>
        <end position="48"/>
    </location>
</feature>
<dbReference type="SMART" id="SM00367">
    <property type="entry name" value="LRR_CC"/>
    <property type="match status" value="9"/>
</dbReference>
<evidence type="ECO:0000259" key="1">
    <source>
        <dbReference type="Pfam" id="PF00646"/>
    </source>
</evidence>
<dbReference type="AlphaFoldDB" id="W1PRB8"/>
<dbReference type="InterPro" id="IPR001611">
    <property type="entry name" value="Leu-rich_rpt"/>
</dbReference>
<gene>
    <name evidence="3" type="ORF">AMTR_s00026p00111580</name>
</gene>
<organism evidence="3 4">
    <name type="scientific">Amborella trichopoda</name>
    <dbReference type="NCBI Taxonomy" id="13333"/>
    <lineage>
        <taxon>Eukaryota</taxon>
        <taxon>Viridiplantae</taxon>
        <taxon>Streptophyta</taxon>
        <taxon>Embryophyta</taxon>
        <taxon>Tracheophyta</taxon>
        <taxon>Spermatophyta</taxon>
        <taxon>Magnoliopsida</taxon>
        <taxon>Amborellales</taxon>
        <taxon>Amborellaceae</taxon>
        <taxon>Amborella</taxon>
    </lineage>
</organism>
<dbReference type="Proteomes" id="UP000017836">
    <property type="component" value="Unassembled WGS sequence"/>
</dbReference>
<dbReference type="InterPro" id="IPR036047">
    <property type="entry name" value="F-box-like_dom_sf"/>
</dbReference>
<dbReference type="InterPro" id="IPR032675">
    <property type="entry name" value="LRR_dom_sf"/>
</dbReference>
<proteinExistence type="predicted"/>
<protein>
    <recommendedName>
        <fullName evidence="5">F-box domain-containing protein</fullName>
    </recommendedName>
</protein>
<dbReference type="PANTHER" id="PTHR13318">
    <property type="entry name" value="PARTNER OF PAIRED, ISOFORM B-RELATED"/>
    <property type="match status" value="1"/>
</dbReference>
<dbReference type="InterPro" id="IPR006553">
    <property type="entry name" value="Leu-rich_rpt_Cys-con_subtyp"/>
</dbReference>
<accession>W1PRB8</accession>
<evidence type="ECO:0000313" key="4">
    <source>
        <dbReference type="Proteomes" id="UP000017836"/>
    </source>
</evidence>
<keyword evidence="4" id="KW-1185">Reference proteome</keyword>
<dbReference type="KEGG" id="atr:18438547"/>
<dbReference type="SUPFAM" id="SSF81383">
    <property type="entry name" value="F-box domain"/>
    <property type="match status" value="1"/>
</dbReference>